<dbReference type="EC" id="5.4.99.12" evidence="4"/>
<dbReference type="PANTHER" id="PTHR11142:SF0">
    <property type="entry name" value="TRNA PSEUDOURIDINE SYNTHASE-LIKE 1"/>
    <property type="match status" value="1"/>
</dbReference>
<dbReference type="AlphaFoldDB" id="A0A1X7MSQ5"/>
<dbReference type="InterPro" id="IPR020097">
    <property type="entry name" value="PsdUridine_synth_TruA_a/b_dom"/>
</dbReference>
<dbReference type="Pfam" id="PF01416">
    <property type="entry name" value="PseudoU_synth_1"/>
    <property type="match status" value="2"/>
</dbReference>
<comment type="function">
    <text evidence="4">Formation of pseudouridine at positions 38, 39 and 40 in the anticodon stem and loop of transfer RNAs.</text>
</comment>
<comment type="similarity">
    <text evidence="1 4 7">Belongs to the tRNA pseudouridine synthase TruA family.</text>
</comment>
<keyword evidence="2 4" id="KW-0819">tRNA processing</keyword>
<accession>A0A1X7MSQ5</accession>
<name>A0A1X7MSQ5_9LACT</name>
<evidence type="ECO:0000313" key="10">
    <source>
        <dbReference type="Proteomes" id="UP000193435"/>
    </source>
</evidence>
<evidence type="ECO:0000256" key="2">
    <source>
        <dbReference type="ARBA" id="ARBA00022694"/>
    </source>
</evidence>
<feature type="binding site" evidence="4 6">
    <location>
        <position position="113"/>
    </location>
    <ligand>
        <name>substrate</name>
    </ligand>
</feature>
<dbReference type="OrthoDB" id="9811823at2"/>
<dbReference type="InterPro" id="IPR020095">
    <property type="entry name" value="PsdUridine_synth_TruA_C"/>
</dbReference>
<dbReference type="CDD" id="cd02570">
    <property type="entry name" value="PseudoU_synth_EcTruA"/>
    <property type="match status" value="1"/>
</dbReference>
<evidence type="ECO:0000259" key="8">
    <source>
        <dbReference type="Pfam" id="PF01416"/>
    </source>
</evidence>
<dbReference type="Gene3D" id="3.30.70.580">
    <property type="entry name" value="Pseudouridine synthase I, catalytic domain, N-terminal subdomain"/>
    <property type="match status" value="1"/>
</dbReference>
<comment type="subunit">
    <text evidence="4">Homodimer.</text>
</comment>
<dbReference type="EMBL" id="FXBJ01000002">
    <property type="protein sequence ID" value="SMH27869.1"/>
    <property type="molecule type" value="Genomic_DNA"/>
</dbReference>
<dbReference type="PANTHER" id="PTHR11142">
    <property type="entry name" value="PSEUDOURIDYLATE SYNTHASE"/>
    <property type="match status" value="1"/>
</dbReference>
<dbReference type="Proteomes" id="UP000193435">
    <property type="component" value="Unassembled WGS sequence"/>
</dbReference>
<dbReference type="HAMAP" id="MF_00171">
    <property type="entry name" value="TruA"/>
    <property type="match status" value="1"/>
</dbReference>
<gene>
    <name evidence="4" type="primary">truA</name>
    <name evidence="9" type="ORF">SAMN04488700_0776</name>
</gene>
<feature type="active site" description="Nucleophile" evidence="4 5">
    <location>
        <position position="55"/>
    </location>
</feature>
<organism evidence="9 10">
    <name type="scientific">Carnobacterium iners</name>
    <dbReference type="NCBI Taxonomy" id="1073423"/>
    <lineage>
        <taxon>Bacteria</taxon>
        <taxon>Bacillati</taxon>
        <taxon>Bacillota</taxon>
        <taxon>Bacilli</taxon>
        <taxon>Lactobacillales</taxon>
        <taxon>Carnobacteriaceae</taxon>
        <taxon>Carnobacterium</taxon>
    </lineage>
</organism>
<feature type="domain" description="Pseudouridine synthase I TruA alpha/beta" evidence="8">
    <location>
        <begin position="146"/>
        <end position="250"/>
    </location>
</feature>
<dbReference type="STRING" id="1073423.SAMN04488700_0776"/>
<dbReference type="FunFam" id="3.30.70.580:FF:000001">
    <property type="entry name" value="tRNA pseudouridine synthase A"/>
    <property type="match status" value="1"/>
</dbReference>
<comment type="caution">
    <text evidence="4">Lacks conserved residue(s) required for the propagation of feature annotation.</text>
</comment>
<dbReference type="GO" id="GO:0031119">
    <property type="term" value="P:tRNA pseudouridine synthesis"/>
    <property type="evidence" value="ECO:0007669"/>
    <property type="project" value="UniProtKB-UniRule"/>
</dbReference>
<evidence type="ECO:0000256" key="3">
    <source>
        <dbReference type="ARBA" id="ARBA00023235"/>
    </source>
</evidence>
<protein>
    <recommendedName>
        <fullName evidence="4">tRNA pseudouridine synthase A</fullName>
        <ecNumber evidence="4">5.4.99.12</ecNumber>
    </recommendedName>
    <alternativeName>
        <fullName evidence="4">tRNA pseudouridine(38-40) synthase</fullName>
    </alternativeName>
    <alternativeName>
        <fullName evidence="4">tRNA pseudouridylate synthase I</fullName>
    </alternativeName>
    <alternativeName>
        <fullName evidence="4">tRNA-uridine isomerase I</fullName>
    </alternativeName>
</protein>
<keyword evidence="3 4" id="KW-0413">Isomerase</keyword>
<dbReference type="SUPFAM" id="SSF55120">
    <property type="entry name" value="Pseudouridine synthase"/>
    <property type="match status" value="1"/>
</dbReference>
<dbReference type="NCBIfam" id="TIGR00071">
    <property type="entry name" value="hisT_truA"/>
    <property type="match status" value="1"/>
</dbReference>
<dbReference type="PIRSF" id="PIRSF001430">
    <property type="entry name" value="tRNA_psdUrid_synth"/>
    <property type="match status" value="1"/>
</dbReference>
<evidence type="ECO:0000256" key="7">
    <source>
        <dbReference type="RuleBase" id="RU003792"/>
    </source>
</evidence>
<feature type="domain" description="Pseudouridine synthase I TruA alpha/beta" evidence="8">
    <location>
        <begin position="9"/>
        <end position="106"/>
    </location>
</feature>
<reference evidence="9 10" key="1">
    <citation type="submission" date="2017-04" db="EMBL/GenBank/DDBJ databases">
        <authorList>
            <person name="Afonso C.L."/>
            <person name="Miller P.J."/>
            <person name="Scott M.A."/>
            <person name="Spackman E."/>
            <person name="Goraichik I."/>
            <person name="Dimitrov K.M."/>
            <person name="Suarez D.L."/>
            <person name="Swayne D.E."/>
        </authorList>
    </citation>
    <scope>NUCLEOTIDE SEQUENCE [LARGE SCALE GENOMIC DNA]</scope>
    <source>
        <strain evidence="9 10">LMG26642</strain>
    </source>
</reference>
<dbReference type="GO" id="GO:0003723">
    <property type="term" value="F:RNA binding"/>
    <property type="evidence" value="ECO:0007669"/>
    <property type="project" value="InterPro"/>
</dbReference>
<dbReference type="GO" id="GO:0160147">
    <property type="term" value="F:tRNA pseudouridine(38-40) synthase activity"/>
    <property type="evidence" value="ECO:0007669"/>
    <property type="project" value="UniProtKB-EC"/>
</dbReference>
<evidence type="ECO:0000256" key="1">
    <source>
        <dbReference type="ARBA" id="ARBA00009375"/>
    </source>
</evidence>
<evidence type="ECO:0000256" key="5">
    <source>
        <dbReference type="PIRSR" id="PIRSR001430-1"/>
    </source>
</evidence>
<dbReference type="InterPro" id="IPR020103">
    <property type="entry name" value="PsdUridine_synth_cat_dom_sf"/>
</dbReference>
<dbReference type="InterPro" id="IPR020094">
    <property type="entry name" value="TruA/RsuA/RluB/E/F_N"/>
</dbReference>
<sequence>MKKKRYKIIIQYDGTNFNGFQIQAKGRTVQGEIQRVLKIMSKGIDIKIHGSGRTDSGVHALGQVIHFDYPFPMPVENMQRAMNSLTTDEIEVYHVEMVDSDFHARYLAKGKKYIYRVDTSENTNPFKRLYAKHHEYPINLPVLKQALKDIEGTHDFSSFCATNSGRENKVRTVYEASVIEDKEKGELVFTFRGNGFLYNMVRIFIGTLLQIANGRRPADDMKRLLEVKDRRQAGPTASPQGLYLVEVFYDNKKATKGTIFETLVADRTERSDDNPNTTKSVV</sequence>
<evidence type="ECO:0000256" key="4">
    <source>
        <dbReference type="HAMAP-Rule" id="MF_00171"/>
    </source>
</evidence>
<comment type="catalytic activity">
    <reaction evidence="4 7">
        <text>uridine(38/39/40) in tRNA = pseudouridine(38/39/40) in tRNA</text>
        <dbReference type="Rhea" id="RHEA:22376"/>
        <dbReference type="Rhea" id="RHEA-COMP:10085"/>
        <dbReference type="Rhea" id="RHEA-COMP:10087"/>
        <dbReference type="ChEBI" id="CHEBI:65314"/>
        <dbReference type="ChEBI" id="CHEBI:65315"/>
        <dbReference type="EC" id="5.4.99.12"/>
    </reaction>
</comment>
<keyword evidence="10" id="KW-1185">Reference proteome</keyword>
<dbReference type="Gene3D" id="3.30.70.660">
    <property type="entry name" value="Pseudouridine synthase I, catalytic domain, C-terminal subdomain"/>
    <property type="match status" value="1"/>
</dbReference>
<dbReference type="RefSeq" id="WP_085559027.1">
    <property type="nucleotide sequence ID" value="NZ_FOAH01000016.1"/>
</dbReference>
<proteinExistence type="inferred from homology"/>
<evidence type="ECO:0000256" key="6">
    <source>
        <dbReference type="PIRSR" id="PIRSR001430-2"/>
    </source>
</evidence>
<evidence type="ECO:0000313" key="9">
    <source>
        <dbReference type="EMBL" id="SMH27869.1"/>
    </source>
</evidence>
<dbReference type="InterPro" id="IPR001406">
    <property type="entry name" value="PsdUridine_synth_TruA"/>
</dbReference>